<feature type="signal peptide" evidence="4">
    <location>
        <begin position="1"/>
        <end position="26"/>
    </location>
</feature>
<dbReference type="RefSeq" id="XP_051858299.1">
    <property type="nucleotide sequence ID" value="XM_052002339.1"/>
</dbReference>
<sequence>MREFVRLMRWSTIVIVISLTCAPAEERNKWTTVDWLRQLNYTHELHNVTTDDGYQLQLQRLPQVGARPVLLVHGLLSSSVGWLCLGPDRSLAFQLHQRKYDVWLANLRGMSPYGRHHLELTDVMSEFWRYSFHEHGAYDLPAIIDHIVALQAREKHDDVANEEEQKAKQSLAAHRVLLIGHSQAFNAFLVLCALHPRFNQHIQLIQALAPLARLHRQVRFDHTHVRDIMKFVKKRQKANKYELFPPGELKRMCRKKKELCEYYTKNLVGSAQSNKKLLDIFNYDHLLQGGSAKELRHLQQIWKSGDFIAYDYGPIENMQVYHGVEALSYNLSQISVPIILYFGETDAIATPQGVHDIYAHMLSTVRNVRRIAATKFNHFDFLLSSEVKTLVNDKLIELMEKFLEGNLPYVIE</sequence>
<evidence type="ECO:0000256" key="1">
    <source>
        <dbReference type="ARBA" id="ARBA00010701"/>
    </source>
</evidence>
<dbReference type="InterPro" id="IPR025483">
    <property type="entry name" value="Lipase_euk"/>
</dbReference>
<gene>
    <name evidence="7" type="primary">LOC117563883</name>
</gene>
<feature type="domain" description="Partial AB-hydrolase lipase" evidence="5">
    <location>
        <begin position="34"/>
        <end position="84"/>
    </location>
</feature>
<proteinExistence type="inferred from homology"/>
<name>A0A9C6WCM1_DROAB</name>
<feature type="active site" description="Nucleophile" evidence="3">
    <location>
        <position position="182"/>
    </location>
</feature>
<evidence type="ECO:0000256" key="4">
    <source>
        <dbReference type="SAM" id="SignalP"/>
    </source>
</evidence>
<feature type="chain" id="PRO_5039402385" description="Lipase" evidence="4">
    <location>
        <begin position="27"/>
        <end position="412"/>
    </location>
</feature>
<evidence type="ECO:0000313" key="6">
    <source>
        <dbReference type="Proteomes" id="UP000515160"/>
    </source>
</evidence>
<dbReference type="OrthoDB" id="9974421at2759"/>
<dbReference type="PIRSF" id="PIRSF000862">
    <property type="entry name" value="Steryl_ester_lip"/>
    <property type="match status" value="1"/>
</dbReference>
<feature type="active site" description="Charge relay system" evidence="3">
    <location>
        <position position="346"/>
    </location>
</feature>
<keyword evidence="4" id="KW-0732">Signal</keyword>
<dbReference type="Proteomes" id="UP000515160">
    <property type="component" value="Chromosome 2L"/>
</dbReference>
<protein>
    <recommendedName>
        <fullName evidence="2">Lipase</fullName>
    </recommendedName>
</protein>
<feature type="active site" description="Charge relay system" evidence="3">
    <location>
        <position position="378"/>
    </location>
</feature>
<dbReference type="InterPro" id="IPR006693">
    <property type="entry name" value="AB_hydrolase_lipase"/>
</dbReference>
<dbReference type="InterPro" id="IPR029058">
    <property type="entry name" value="AB_hydrolase_fold"/>
</dbReference>
<keyword evidence="2" id="KW-0443">Lipid metabolism</keyword>
<keyword evidence="2" id="KW-0442">Lipid degradation</keyword>
<evidence type="ECO:0000313" key="7">
    <source>
        <dbReference type="RefSeq" id="XP_051858299.1"/>
    </source>
</evidence>
<organism evidence="6 7">
    <name type="scientific">Drosophila albomicans</name>
    <name type="common">Fruit fly</name>
    <dbReference type="NCBI Taxonomy" id="7291"/>
    <lineage>
        <taxon>Eukaryota</taxon>
        <taxon>Metazoa</taxon>
        <taxon>Ecdysozoa</taxon>
        <taxon>Arthropoda</taxon>
        <taxon>Hexapoda</taxon>
        <taxon>Insecta</taxon>
        <taxon>Pterygota</taxon>
        <taxon>Neoptera</taxon>
        <taxon>Endopterygota</taxon>
        <taxon>Diptera</taxon>
        <taxon>Brachycera</taxon>
        <taxon>Muscomorpha</taxon>
        <taxon>Ephydroidea</taxon>
        <taxon>Drosophilidae</taxon>
        <taxon>Drosophila</taxon>
    </lineage>
</organism>
<evidence type="ECO:0000259" key="5">
    <source>
        <dbReference type="Pfam" id="PF04083"/>
    </source>
</evidence>
<dbReference type="PANTHER" id="PTHR11005">
    <property type="entry name" value="LYSOSOMAL ACID LIPASE-RELATED"/>
    <property type="match status" value="1"/>
</dbReference>
<dbReference type="GO" id="GO:0016042">
    <property type="term" value="P:lipid catabolic process"/>
    <property type="evidence" value="ECO:0007669"/>
    <property type="project" value="UniProtKB-KW"/>
</dbReference>
<dbReference type="GO" id="GO:0016788">
    <property type="term" value="F:hydrolase activity, acting on ester bonds"/>
    <property type="evidence" value="ECO:0007669"/>
    <property type="project" value="InterPro"/>
</dbReference>
<reference evidence="7" key="1">
    <citation type="submission" date="2025-08" db="UniProtKB">
        <authorList>
            <consortium name="RefSeq"/>
        </authorList>
    </citation>
    <scope>IDENTIFICATION</scope>
    <source>
        <strain evidence="7">15112-1751.03</strain>
        <tissue evidence="7">Whole Adult</tissue>
    </source>
</reference>
<dbReference type="Pfam" id="PF04083">
    <property type="entry name" value="Abhydro_lipase"/>
    <property type="match status" value="1"/>
</dbReference>
<dbReference type="GeneID" id="117563883"/>
<evidence type="ECO:0000256" key="2">
    <source>
        <dbReference type="PIRNR" id="PIRNR000862"/>
    </source>
</evidence>
<keyword evidence="2" id="KW-0378">Hydrolase</keyword>
<comment type="similarity">
    <text evidence="1 2">Belongs to the AB hydrolase superfamily. Lipase family.</text>
</comment>
<keyword evidence="6" id="KW-1185">Reference proteome</keyword>
<dbReference type="Gene3D" id="3.40.50.1820">
    <property type="entry name" value="alpha/beta hydrolase"/>
    <property type="match status" value="1"/>
</dbReference>
<dbReference type="AlphaFoldDB" id="A0A9C6WCM1"/>
<dbReference type="SUPFAM" id="SSF53474">
    <property type="entry name" value="alpha/beta-Hydrolases"/>
    <property type="match status" value="1"/>
</dbReference>
<evidence type="ECO:0000256" key="3">
    <source>
        <dbReference type="PIRSR" id="PIRSR000862-1"/>
    </source>
</evidence>
<accession>A0A9C6WCM1</accession>